<feature type="domain" description="Helicase C-terminal" evidence="5">
    <location>
        <begin position="409"/>
        <end position="562"/>
    </location>
</feature>
<dbReference type="SUPFAM" id="SSF52540">
    <property type="entry name" value="P-loop containing nucleoside triphosphate hydrolases"/>
    <property type="match status" value="2"/>
</dbReference>
<keyword evidence="1" id="KW-0547">Nucleotide-binding</keyword>
<accession>A0A0T6ATQ3</accession>
<keyword evidence="3" id="KW-0067">ATP-binding</keyword>
<dbReference type="GO" id="GO:0008094">
    <property type="term" value="F:ATP-dependent activity, acting on DNA"/>
    <property type="evidence" value="ECO:0007669"/>
    <property type="project" value="TreeGrafter"/>
</dbReference>
<dbReference type="GO" id="GO:0005524">
    <property type="term" value="F:ATP binding"/>
    <property type="evidence" value="ECO:0007669"/>
    <property type="project" value="UniProtKB-KW"/>
</dbReference>
<dbReference type="SMART" id="SM00490">
    <property type="entry name" value="HELICc"/>
    <property type="match status" value="1"/>
</dbReference>
<reference evidence="6 7" key="1">
    <citation type="submission" date="2015-09" db="EMBL/GenBank/DDBJ databases">
        <title>Draft genome of the scarab beetle Oryctes borbonicus.</title>
        <authorList>
            <person name="Meyer J.M."/>
            <person name="Markov G.V."/>
            <person name="Baskaran P."/>
            <person name="Herrmann M."/>
            <person name="Sommer R.J."/>
            <person name="Roedelsperger C."/>
        </authorList>
    </citation>
    <scope>NUCLEOTIDE SEQUENCE [LARGE SCALE GENOMIC DNA]</scope>
    <source>
        <strain evidence="6">OB123</strain>
        <tissue evidence="6">Whole animal</tissue>
    </source>
</reference>
<gene>
    <name evidence="6" type="ORF">AMK59_7535</name>
</gene>
<dbReference type="InterPro" id="IPR050628">
    <property type="entry name" value="SNF2_RAD54_helicase_TF"/>
</dbReference>
<dbReference type="Gene3D" id="3.40.50.300">
    <property type="entry name" value="P-loop containing nucleotide triphosphate hydrolases"/>
    <property type="match status" value="1"/>
</dbReference>
<dbReference type="Pfam" id="PF00176">
    <property type="entry name" value="SNF2-rel_dom"/>
    <property type="match status" value="1"/>
</dbReference>
<dbReference type="InterPro" id="IPR038718">
    <property type="entry name" value="SNF2-like_sf"/>
</dbReference>
<dbReference type="GO" id="GO:0005634">
    <property type="term" value="C:nucleus"/>
    <property type="evidence" value="ECO:0007669"/>
    <property type="project" value="TreeGrafter"/>
</dbReference>
<comment type="caution">
    <text evidence="6">The sequence shown here is derived from an EMBL/GenBank/DDBJ whole genome shotgun (WGS) entry which is preliminary data.</text>
</comment>
<dbReference type="InterPro" id="IPR049730">
    <property type="entry name" value="SNF2/RAD54-like_C"/>
</dbReference>
<proteinExistence type="predicted"/>
<dbReference type="GO" id="GO:0006281">
    <property type="term" value="P:DNA repair"/>
    <property type="evidence" value="ECO:0007669"/>
    <property type="project" value="TreeGrafter"/>
</dbReference>
<dbReference type="InterPro" id="IPR027417">
    <property type="entry name" value="P-loop_NTPase"/>
</dbReference>
<dbReference type="AlphaFoldDB" id="A0A0T6ATQ3"/>
<organism evidence="6 7">
    <name type="scientific">Oryctes borbonicus</name>
    <dbReference type="NCBI Taxonomy" id="1629725"/>
    <lineage>
        <taxon>Eukaryota</taxon>
        <taxon>Metazoa</taxon>
        <taxon>Ecdysozoa</taxon>
        <taxon>Arthropoda</taxon>
        <taxon>Hexapoda</taxon>
        <taxon>Insecta</taxon>
        <taxon>Pterygota</taxon>
        <taxon>Neoptera</taxon>
        <taxon>Endopterygota</taxon>
        <taxon>Coleoptera</taxon>
        <taxon>Polyphaga</taxon>
        <taxon>Scarabaeiformia</taxon>
        <taxon>Scarabaeidae</taxon>
        <taxon>Dynastinae</taxon>
        <taxon>Oryctes</taxon>
    </lineage>
</organism>
<dbReference type="PANTHER" id="PTHR45626:SF50">
    <property type="entry name" value="TRANSCRIPTION TERMINATION FACTOR 2"/>
    <property type="match status" value="1"/>
</dbReference>
<dbReference type="GO" id="GO:0016787">
    <property type="term" value="F:hydrolase activity"/>
    <property type="evidence" value="ECO:0007669"/>
    <property type="project" value="UniProtKB-KW"/>
</dbReference>
<dbReference type="Pfam" id="PF00271">
    <property type="entry name" value="Helicase_C"/>
    <property type="match status" value="1"/>
</dbReference>
<keyword evidence="7" id="KW-1185">Reference proteome</keyword>
<evidence type="ECO:0000313" key="6">
    <source>
        <dbReference type="EMBL" id="KRT78372.1"/>
    </source>
</evidence>
<dbReference type="OrthoDB" id="423559at2759"/>
<dbReference type="Gene3D" id="3.40.50.10810">
    <property type="entry name" value="Tandem AAA-ATPase domain"/>
    <property type="match status" value="1"/>
</dbReference>
<keyword evidence="2" id="KW-0378">Hydrolase</keyword>
<keyword evidence="6" id="KW-0347">Helicase</keyword>
<dbReference type="EMBL" id="LJIG01022855">
    <property type="protein sequence ID" value="KRT78372.1"/>
    <property type="molecule type" value="Genomic_DNA"/>
</dbReference>
<dbReference type="InterPro" id="IPR001650">
    <property type="entry name" value="Helicase_C-like"/>
</dbReference>
<dbReference type="Proteomes" id="UP000051574">
    <property type="component" value="Unassembled WGS sequence"/>
</dbReference>
<dbReference type="CDD" id="cd18793">
    <property type="entry name" value="SF2_C_SNF"/>
    <property type="match status" value="1"/>
</dbReference>
<dbReference type="InterPro" id="IPR014001">
    <property type="entry name" value="Helicase_ATP-bd"/>
</dbReference>
<evidence type="ECO:0000256" key="2">
    <source>
        <dbReference type="ARBA" id="ARBA00022801"/>
    </source>
</evidence>
<evidence type="ECO:0000259" key="4">
    <source>
        <dbReference type="PROSITE" id="PS51192"/>
    </source>
</evidence>
<sequence length="572" mass="65425">LWRETQRPSGGILADDMGLGKTLTMISLTLTSKQISEADDSAKENYPGRDIKPRGGTLVICPASLLKQWESEVEKHCTKYTLTVELFHGQKRETRAKRLARREMVITTYAICAKEHEYMQNSALFGVQWRRIILDEAHQIRNHKTLSSQAVCEFSGQSRWALTGTPVHNKELDMYSLLKFLRCTPFDDLAIWKRWIANKNAGGQDRIQTVISSIMLRRTKSELQQKGALESLPEKFIDVINVSLEPIEQTVYQKILIFSRTLFAQYLHQHAEKESDSVSSRSYSRLANDVNRPYFDMHKKLLRFNKMKEVKSHEILVLLLRLRQICCHPSLIVNMLHGDQLLADEDVAGHEEFNILEEMKNLNIDDKTNEEGGRSIEGFHTPLEDLLNPENPVFSKEGKSTKMKAVLQLLKEKILPTEDKVIIVSQWTGLLHLLGNFLKEDNISFEQLDGKVVVTKRMTIVDKFNDPKHHVKVLLLSLTAGGVGLNLAGANHMILLDLHWNPQLEMQAHDRIYRVGQSKPVHIYKFIATNTIEERIKALQEKKLSLANSVLTGVNVQSSKLSLHDLRLLFNM</sequence>
<dbReference type="InterPro" id="IPR000330">
    <property type="entry name" value="SNF2_N"/>
</dbReference>
<dbReference type="GO" id="GO:0004386">
    <property type="term" value="F:helicase activity"/>
    <property type="evidence" value="ECO:0007669"/>
    <property type="project" value="UniProtKB-KW"/>
</dbReference>
<dbReference type="PROSITE" id="PS51192">
    <property type="entry name" value="HELICASE_ATP_BIND_1"/>
    <property type="match status" value="1"/>
</dbReference>
<feature type="domain" description="Helicase ATP-binding" evidence="4">
    <location>
        <begin position="2"/>
        <end position="184"/>
    </location>
</feature>
<dbReference type="SMART" id="SM00487">
    <property type="entry name" value="DEXDc"/>
    <property type="match status" value="1"/>
</dbReference>
<dbReference type="PROSITE" id="PS51194">
    <property type="entry name" value="HELICASE_CTER"/>
    <property type="match status" value="1"/>
</dbReference>
<feature type="non-terminal residue" evidence="6">
    <location>
        <position position="1"/>
    </location>
</feature>
<evidence type="ECO:0000313" key="7">
    <source>
        <dbReference type="Proteomes" id="UP000051574"/>
    </source>
</evidence>
<dbReference type="PANTHER" id="PTHR45626">
    <property type="entry name" value="TRANSCRIPTION TERMINATION FACTOR 2-RELATED"/>
    <property type="match status" value="1"/>
</dbReference>
<name>A0A0T6ATQ3_9SCAR</name>
<evidence type="ECO:0000259" key="5">
    <source>
        <dbReference type="PROSITE" id="PS51194"/>
    </source>
</evidence>
<evidence type="ECO:0000256" key="1">
    <source>
        <dbReference type="ARBA" id="ARBA00022741"/>
    </source>
</evidence>
<protein>
    <submittedName>
        <fullName evidence="6">Helicase</fullName>
    </submittedName>
</protein>
<evidence type="ECO:0000256" key="3">
    <source>
        <dbReference type="ARBA" id="ARBA00022840"/>
    </source>
</evidence>